<keyword evidence="1" id="KW-0812">Transmembrane</keyword>
<keyword evidence="3" id="KW-1185">Reference proteome</keyword>
<sequence>MPKQKTARSFYVLKALIGIAKSVATLLAIPITSVIQLSIL</sequence>
<evidence type="ECO:0000313" key="3">
    <source>
        <dbReference type="Proteomes" id="UP001301388"/>
    </source>
</evidence>
<proteinExistence type="predicted"/>
<comment type="caution">
    <text evidence="2">The sequence shown here is derived from an EMBL/GenBank/DDBJ whole genome shotgun (WGS) entry which is preliminary data.</text>
</comment>
<gene>
    <name evidence="2" type="ORF">VB774_02535</name>
</gene>
<protein>
    <submittedName>
        <fullName evidence="2">Uncharacterized protein</fullName>
    </submittedName>
</protein>
<dbReference type="RefSeq" id="WP_323217054.1">
    <property type="nucleotide sequence ID" value="NZ_JAYGIE010000006.1"/>
</dbReference>
<name>A0ABU5TDZ2_9CYAN</name>
<organism evidence="2 3">
    <name type="scientific">Pseudanabaena galeata UHCC 0370</name>
    <dbReference type="NCBI Taxonomy" id="3110310"/>
    <lineage>
        <taxon>Bacteria</taxon>
        <taxon>Bacillati</taxon>
        <taxon>Cyanobacteriota</taxon>
        <taxon>Cyanophyceae</taxon>
        <taxon>Pseudanabaenales</taxon>
        <taxon>Pseudanabaenaceae</taxon>
        <taxon>Pseudanabaena</taxon>
    </lineage>
</organism>
<keyword evidence="1" id="KW-1133">Transmembrane helix</keyword>
<reference evidence="2 3" key="1">
    <citation type="submission" date="2023-12" db="EMBL/GenBank/DDBJ databases">
        <title>Baltic Sea Cyanobacteria.</title>
        <authorList>
            <person name="Delbaje E."/>
            <person name="Fewer D.P."/>
            <person name="Shishido T.K."/>
        </authorList>
    </citation>
    <scope>NUCLEOTIDE SEQUENCE [LARGE SCALE GENOMIC DNA]</scope>
    <source>
        <strain evidence="2 3">UHCC 0370</strain>
    </source>
</reference>
<dbReference type="EMBL" id="JAYGIE010000006">
    <property type="protein sequence ID" value="MEA5476486.1"/>
    <property type="molecule type" value="Genomic_DNA"/>
</dbReference>
<feature type="transmembrane region" description="Helical" evidence="1">
    <location>
        <begin position="12"/>
        <end position="39"/>
    </location>
</feature>
<evidence type="ECO:0000256" key="1">
    <source>
        <dbReference type="SAM" id="Phobius"/>
    </source>
</evidence>
<keyword evidence="1" id="KW-0472">Membrane</keyword>
<accession>A0ABU5TDZ2</accession>
<dbReference type="Proteomes" id="UP001301388">
    <property type="component" value="Unassembled WGS sequence"/>
</dbReference>
<evidence type="ECO:0000313" key="2">
    <source>
        <dbReference type="EMBL" id="MEA5476486.1"/>
    </source>
</evidence>